<dbReference type="AlphaFoldDB" id="A0A2W1JID4"/>
<protein>
    <recommendedName>
        <fullName evidence="3">DUF4089 domain-containing protein</fullName>
    </recommendedName>
</protein>
<dbReference type="RefSeq" id="WP_110988210.1">
    <property type="nucleotide sequence ID" value="NZ_CAWNWM010000019.1"/>
</dbReference>
<dbReference type="Pfam" id="PF13318">
    <property type="entry name" value="AtzG-like"/>
    <property type="match status" value="1"/>
</dbReference>
<evidence type="ECO:0008006" key="3">
    <source>
        <dbReference type="Google" id="ProtNLM"/>
    </source>
</evidence>
<name>A0A2W1JID4_9CYAN</name>
<reference evidence="1 2" key="1">
    <citation type="journal article" date="2018" name="Sci. Rep.">
        <title>A novel species of the marine cyanobacterium Acaryochloris with a unique pigment content and lifestyle.</title>
        <authorList>
            <person name="Partensky F."/>
            <person name="Six C."/>
            <person name="Ratin M."/>
            <person name="Garczarek L."/>
            <person name="Vaulot D."/>
            <person name="Probert I."/>
            <person name="Calteau A."/>
            <person name="Gourvil P."/>
            <person name="Marie D."/>
            <person name="Grebert T."/>
            <person name="Bouchier C."/>
            <person name="Le Panse S."/>
            <person name="Gachenot M."/>
            <person name="Rodriguez F."/>
            <person name="Garrido J.L."/>
        </authorList>
    </citation>
    <scope>NUCLEOTIDE SEQUENCE [LARGE SCALE GENOMIC DNA]</scope>
    <source>
        <strain evidence="1 2">RCC1774</strain>
    </source>
</reference>
<accession>A0A2W1JID4</accession>
<dbReference type="EMBL" id="PQWO01000019">
    <property type="protein sequence ID" value="PZD71305.1"/>
    <property type="molecule type" value="Genomic_DNA"/>
</dbReference>
<comment type="caution">
    <text evidence="1">The sequence shown here is derived from an EMBL/GenBank/DDBJ whole genome shotgun (WGS) entry which is preliminary data.</text>
</comment>
<evidence type="ECO:0000313" key="2">
    <source>
        <dbReference type="Proteomes" id="UP000248857"/>
    </source>
</evidence>
<organism evidence="1 2">
    <name type="scientific">Acaryochloris thomasi RCC1774</name>
    <dbReference type="NCBI Taxonomy" id="1764569"/>
    <lineage>
        <taxon>Bacteria</taxon>
        <taxon>Bacillati</taxon>
        <taxon>Cyanobacteriota</taxon>
        <taxon>Cyanophyceae</taxon>
        <taxon>Acaryochloridales</taxon>
        <taxon>Acaryochloridaceae</taxon>
        <taxon>Acaryochloris</taxon>
        <taxon>Acaryochloris thomasi</taxon>
    </lineage>
</organism>
<evidence type="ECO:0000313" key="1">
    <source>
        <dbReference type="EMBL" id="PZD71305.1"/>
    </source>
</evidence>
<sequence length="71" mass="7648">MPETSSHPTNSSATFEVKAYVTQTAKLLGLSIPPEQMGSVVENFESIQTIAQPVLDFPLPDTLEAAPTFEP</sequence>
<dbReference type="InterPro" id="IPR025148">
    <property type="entry name" value="AtzG-like"/>
</dbReference>
<dbReference type="OrthoDB" id="532581at2"/>
<dbReference type="Proteomes" id="UP000248857">
    <property type="component" value="Unassembled WGS sequence"/>
</dbReference>
<proteinExistence type="predicted"/>
<keyword evidence="2" id="KW-1185">Reference proteome</keyword>
<gene>
    <name evidence="1" type="ORF">C1752_07267</name>
</gene>